<evidence type="ECO:0000313" key="2">
    <source>
        <dbReference type="EMBL" id="DAD31081.1"/>
    </source>
</evidence>
<keyword evidence="1" id="KW-1133">Transmembrane helix</keyword>
<gene>
    <name evidence="2" type="ORF">HUJ06_009932</name>
</gene>
<accession>A0A822YHY5</accession>
<comment type="caution">
    <text evidence="2">The sequence shown here is derived from an EMBL/GenBank/DDBJ whole genome shotgun (WGS) entry which is preliminary data.</text>
</comment>
<organism evidence="2 3">
    <name type="scientific">Nelumbo nucifera</name>
    <name type="common">Sacred lotus</name>
    <dbReference type="NCBI Taxonomy" id="4432"/>
    <lineage>
        <taxon>Eukaryota</taxon>
        <taxon>Viridiplantae</taxon>
        <taxon>Streptophyta</taxon>
        <taxon>Embryophyta</taxon>
        <taxon>Tracheophyta</taxon>
        <taxon>Spermatophyta</taxon>
        <taxon>Magnoliopsida</taxon>
        <taxon>Proteales</taxon>
        <taxon>Nelumbonaceae</taxon>
        <taxon>Nelumbo</taxon>
    </lineage>
</organism>
<dbReference type="Proteomes" id="UP000607653">
    <property type="component" value="Unassembled WGS sequence"/>
</dbReference>
<keyword evidence="1" id="KW-0812">Transmembrane</keyword>
<evidence type="ECO:0000256" key="1">
    <source>
        <dbReference type="SAM" id="Phobius"/>
    </source>
</evidence>
<sequence length="45" mass="5187">MYVEYHRLLLKDVAKILEFGYLFYSCNAISISPVVLSAILISVFF</sequence>
<reference evidence="2 3" key="1">
    <citation type="journal article" date="2020" name="Mol. Biol. Evol.">
        <title>Distinct Expression and Methylation Patterns for Genes with Different Fates following a Single Whole-Genome Duplication in Flowering Plants.</title>
        <authorList>
            <person name="Shi T."/>
            <person name="Rahmani R.S."/>
            <person name="Gugger P.F."/>
            <person name="Wang M."/>
            <person name="Li H."/>
            <person name="Zhang Y."/>
            <person name="Li Z."/>
            <person name="Wang Q."/>
            <person name="Van de Peer Y."/>
            <person name="Marchal K."/>
            <person name="Chen J."/>
        </authorList>
    </citation>
    <scope>NUCLEOTIDE SEQUENCE [LARGE SCALE GENOMIC DNA]</scope>
    <source>
        <tissue evidence="2">Leaf</tissue>
    </source>
</reference>
<keyword evidence="1" id="KW-0472">Membrane</keyword>
<evidence type="ECO:0000313" key="3">
    <source>
        <dbReference type="Proteomes" id="UP000607653"/>
    </source>
</evidence>
<proteinExistence type="predicted"/>
<name>A0A822YHY5_NELNU</name>
<feature type="transmembrane region" description="Helical" evidence="1">
    <location>
        <begin position="21"/>
        <end position="44"/>
    </location>
</feature>
<protein>
    <submittedName>
        <fullName evidence="2">Uncharacterized protein</fullName>
    </submittedName>
</protein>
<keyword evidence="3" id="KW-1185">Reference proteome</keyword>
<dbReference type="EMBL" id="DUZY01000003">
    <property type="protein sequence ID" value="DAD31081.1"/>
    <property type="molecule type" value="Genomic_DNA"/>
</dbReference>
<dbReference type="AlphaFoldDB" id="A0A822YHY5"/>